<reference evidence="2 3" key="1">
    <citation type="journal article" date="2014" name="Genome Biol. Evol.">
        <title>The genome of the myxosporean Thelohanellus kitauei shows adaptations to nutrient acquisition within its fish host.</title>
        <authorList>
            <person name="Yang Y."/>
            <person name="Xiong J."/>
            <person name="Zhou Z."/>
            <person name="Huo F."/>
            <person name="Miao W."/>
            <person name="Ran C."/>
            <person name="Liu Y."/>
            <person name="Zhang J."/>
            <person name="Feng J."/>
            <person name="Wang M."/>
            <person name="Wang M."/>
            <person name="Wang L."/>
            <person name="Yao B."/>
        </authorList>
    </citation>
    <scope>NUCLEOTIDE SEQUENCE [LARGE SCALE GENOMIC DNA]</scope>
    <source>
        <strain evidence="2">Wuqing</strain>
    </source>
</reference>
<evidence type="ECO:0000313" key="2">
    <source>
        <dbReference type="EMBL" id="KII72333.1"/>
    </source>
</evidence>
<sequence>MQNFENYIMSLMAKNGYFDQQYIRMNCLTRANNFEYNHAHPRLDIVGSQNASMMPSGLEMQGYIHHTPSAMPYASAPSGSQDSDEIPSITSKSQSIDSSQKSQKLNPFHISQSNGYTNFNGVFDASSGIKPKTSLSRGNVYENFNSYCGTDSLMAQRGNQNFMNVSQWNVSECSEYPKIFYQQDFPNANQLVTLGSYGIPLQNYNIFKEHSYDPKFYQQVDYNFVNVNNYDRMMSNGNGLPYVVNQTLPQETTQSNNLGIDGNK</sequence>
<accession>A0A0C2JSB3</accession>
<protein>
    <submittedName>
        <fullName evidence="2">Uncharacterized protein</fullName>
    </submittedName>
</protein>
<organism evidence="2 3">
    <name type="scientific">Thelohanellus kitauei</name>
    <name type="common">Myxosporean</name>
    <dbReference type="NCBI Taxonomy" id="669202"/>
    <lineage>
        <taxon>Eukaryota</taxon>
        <taxon>Metazoa</taxon>
        <taxon>Cnidaria</taxon>
        <taxon>Myxozoa</taxon>
        <taxon>Myxosporea</taxon>
        <taxon>Bivalvulida</taxon>
        <taxon>Platysporina</taxon>
        <taxon>Myxobolidae</taxon>
        <taxon>Thelohanellus</taxon>
    </lineage>
</organism>
<evidence type="ECO:0000313" key="3">
    <source>
        <dbReference type="Proteomes" id="UP000031668"/>
    </source>
</evidence>
<feature type="region of interest" description="Disordered" evidence="1">
    <location>
        <begin position="69"/>
        <end position="103"/>
    </location>
</feature>
<feature type="compositionally biased region" description="Low complexity" evidence="1">
    <location>
        <begin position="88"/>
        <end position="103"/>
    </location>
</feature>
<evidence type="ECO:0000256" key="1">
    <source>
        <dbReference type="SAM" id="MobiDB-lite"/>
    </source>
</evidence>
<dbReference type="Proteomes" id="UP000031668">
    <property type="component" value="Unassembled WGS sequence"/>
</dbReference>
<name>A0A0C2JSB3_THEKT</name>
<dbReference type="AlphaFoldDB" id="A0A0C2JSB3"/>
<gene>
    <name evidence="2" type="ORF">RF11_12425</name>
</gene>
<proteinExistence type="predicted"/>
<keyword evidence="3" id="KW-1185">Reference proteome</keyword>
<dbReference type="EMBL" id="JWZT01001281">
    <property type="protein sequence ID" value="KII72333.1"/>
    <property type="molecule type" value="Genomic_DNA"/>
</dbReference>
<comment type="caution">
    <text evidence="2">The sequence shown here is derived from an EMBL/GenBank/DDBJ whole genome shotgun (WGS) entry which is preliminary data.</text>
</comment>